<evidence type="ECO:0000313" key="2">
    <source>
        <dbReference type="Proteomes" id="UP000502005"/>
    </source>
</evidence>
<dbReference type="RefSeq" id="WP_208717310.1">
    <property type="nucleotide sequence ID" value="NZ_CP024769.1"/>
</dbReference>
<dbReference type="Proteomes" id="UP000502005">
    <property type="component" value="Plasmid pNE1A"/>
</dbReference>
<evidence type="ECO:0008006" key="3">
    <source>
        <dbReference type="Google" id="ProtNLM"/>
    </source>
</evidence>
<protein>
    <recommendedName>
        <fullName evidence="3">Type II toxin-antitoxin system YafO family toxin</fullName>
    </recommendedName>
</protein>
<sequence>MRDRQAAGDDYLYDLKEAFKVYWSKGFHPDIGQDAHFAKPSEILTLSVRKSHIRQDTYSNEYGWSSTEEAWDLWGKAKSYKKPVSNAYLIYVVSEDRDAVIAAFIDDGAHAKCDQMEYMEGVIDLSYTLFQRLQKKPMPIAQHEFLFDDKWLSNSANE</sequence>
<gene>
    <name evidence="1" type="ORF">CUN67_20670</name>
</gene>
<reference evidence="1 2" key="1">
    <citation type="submission" date="2017-11" db="EMBL/GenBank/DDBJ databases">
        <title>Genome sequence of Pantoea cypripedii NE1.</title>
        <authorList>
            <person name="Nascimento F.X."/>
        </authorList>
    </citation>
    <scope>NUCLEOTIDE SEQUENCE [LARGE SCALE GENOMIC DNA]</scope>
    <source>
        <strain evidence="1 2">NE1</strain>
        <plasmid evidence="2">pne1a</plasmid>
    </source>
</reference>
<evidence type="ECO:0000313" key="1">
    <source>
        <dbReference type="EMBL" id="QGY31412.1"/>
    </source>
</evidence>
<dbReference type="EMBL" id="CP024769">
    <property type="protein sequence ID" value="QGY31412.1"/>
    <property type="molecule type" value="Genomic_DNA"/>
</dbReference>
<organism evidence="1 2">
    <name type="scientific">Pantoea cypripedii</name>
    <name type="common">Pectobacterium cypripedii</name>
    <name type="synonym">Erwinia cypripedii</name>
    <dbReference type="NCBI Taxonomy" id="55209"/>
    <lineage>
        <taxon>Bacteria</taxon>
        <taxon>Pseudomonadati</taxon>
        <taxon>Pseudomonadota</taxon>
        <taxon>Gammaproteobacteria</taxon>
        <taxon>Enterobacterales</taxon>
        <taxon>Erwiniaceae</taxon>
        <taxon>Pantoea</taxon>
    </lineage>
</organism>
<keyword evidence="1" id="KW-0614">Plasmid</keyword>
<name>A0A6B9G3E4_PANCY</name>
<proteinExistence type="predicted"/>
<geneLocation type="plasmid" evidence="2">
    <name>pne1a</name>
</geneLocation>
<accession>A0A6B9G3E4</accession>
<dbReference type="AlphaFoldDB" id="A0A6B9G3E4"/>